<dbReference type="Proteomes" id="UP000287651">
    <property type="component" value="Unassembled WGS sequence"/>
</dbReference>
<name>A0A427AUG6_ENSVE</name>
<protein>
    <submittedName>
        <fullName evidence="1">Uncharacterized protein</fullName>
    </submittedName>
</protein>
<sequence length="71" mass="8155">SYDSNFASNEEPMEQHNLTLASIRVHVLDLCARKTPCFRSMFPYSTSTPFMRLGYFTKFYPSCSASRFALS</sequence>
<dbReference type="EMBL" id="AMZH03001288">
    <property type="protein sequence ID" value="RRT79890.1"/>
    <property type="molecule type" value="Genomic_DNA"/>
</dbReference>
<evidence type="ECO:0000313" key="1">
    <source>
        <dbReference type="EMBL" id="RRT79890.1"/>
    </source>
</evidence>
<proteinExistence type="predicted"/>
<comment type="caution">
    <text evidence="1">The sequence shown here is derived from an EMBL/GenBank/DDBJ whole genome shotgun (WGS) entry which is preliminary data.</text>
</comment>
<dbReference type="AlphaFoldDB" id="A0A427AUG6"/>
<reference evidence="1 2" key="1">
    <citation type="journal article" date="2014" name="Agronomy (Basel)">
        <title>A Draft Genome Sequence for Ensete ventricosum, the Drought-Tolerant Tree Against Hunger.</title>
        <authorList>
            <person name="Harrison J."/>
            <person name="Moore K.A."/>
            <person name="Paszkiewicz K."/>
            <person name="Jones T."/>
            <person name="Grant M."/>
            <person name="Ambacheew D."/>
            <person name="Muzemil S."/>
            <person name="Studholme D.J."/>
        </authorList>
    </citation>
    <scope>NUCLEOTIDE SEQUENCE [LARGE SCALE GENOMIC DNA]</scope>
</reference>
<evidence type="ECO:0000313" key="2">
    <source>
        <dbReference type="Proteomes" id="UP000287651"/>
    </source>
</evidence>
<gene>
    <name evidence="1" type="ORF">B296_00010341</name>
</gene>
<organism evidence="1 2">
    <name type="scientific">Ensete ventricosum</name>
    <name type="common">Abyssinian banana</name>
    <name type="synonym">Musa ensete</name>
    <dbReference type="NCBI Taxonomy" id="4639"/>
    <lineage>
        <taxon>Eukaryota</taxon>
        <taxon>Viridiplantae</taxon>
        <taxon>Streptophyta</taxon>
        <taxon>Embryophyta</taxon>
        <taxon>Tracheophyta</taxon>
        <taxon>Spermatophyta</taxon>
        <taxon>Magnoliopsida</taxon>
        <taxon>Liliopsida</taxon>
        <taxon>Zingiberales</taxon>
        <taxon>Musaceae</taxon>
        <taxon>Ensete</taxon>
    </lineage>
</organism>
<feature type="non-terminal residue" evidence="1">
    <location>
        <position position="1"/>
    </location>
</feature>
<accession>A0A427AUG6</accession>